<feature type="transmembrane region" description="Helical" evidence="1">
    <location>
        <begin position="185"/>
        <end position="202"/>
    </location>
</feature>
<feature type="transmembrane region" description="Helical" evidence="1">
    <location>
        <begin position="12"/>
        <end position="34"/>
    </location>
</feature>
<organism evidence="3 4">
    <name type="scientific">Streptomyces sporangiiformans</name>
    <dbReference type="NCBI Taxonomy" id="2315329"/>
    <lineage>
        <taxon>Bacteria</taxon>
        <taxon>Bacillati</taxon>
        <taxon>Actinomycetota</taxon>
        <taxon>Actinomycetes</taxon>
        <taxon>Kitasatosporales</taxon>
        <taxon>Streptomycetaceae</taxon>
        <taxon>Streptomyces</taxon>
    </lineage>
</organism>
<feature type="transmembrane region" description="Helical" evidence="1">
    <location>
        <begin position="66"/>
        <end position="83"/>
    </location>
</feature>
<evidence type="ECO:0000259" key="2">
    <source>
        <dbReference type="Pfam" id="PF14219"/>
    </source>
</evidence>
<dbReference type="EMBL" id="VCHX02000079">
    <property type="protein sequence ID" value="TPQ22657.1"/>
    <property type="molecule type" value="Genomic_DNA"/>
</dbReference>
<evidence type="ECO:0000313" key="3">
    <source>
        <dbReference type="EMBL" id="TPQ22657.1"/>
    </source>
</evidence>
<accession>A0A505DHE3</accession>
<dbReference type="InterPro" id="IPR025565">
    <property type="entry name" value="DUF4328"/>
</dbReference>
<feature type="transmembrane region" description="Helical" evidence="1">
    <location>
        <begin position="143"/>
        <end position="164"/>
    </location>
</feature>
<feature type="transmembrane region" description="Helical" evidence="1">
    <location>
        <begin position="104"/>
        <end position="123"/>
    </location>
</feature>
<dbReference type="Pfam" id="PF14219">
    <property type="entry name" value="DUF4328"/>
    <property type="match status" value="1"/>
</dbReference>
<feature type="domain" description="DUF4328" evidence="2">
    <location>
        <begin position="53"/>
        <end position="202"/>
    </location>
</feature>
<comment type="caution">
    <text evidence="3">The sequence shown here is derived from an EMBL/GenBank/DDBJ whole genome shotgun (WGS) entry which is preliminary data.</text>
</comment>
<proteinExistence type="predicted"/>
<keyword evidence="1" id="KW-0472">Membrane</keyword>
<name>A0A505DHE3_9ACTN</name>
<gene>
    <name evidence="3" type="ORF">FGD71_008200</name>
</gene>
<keyword evidence="1" id="KW-0812">Transmembrane</keyword>
<protein>
    <submittedName>
        <fullName evidence="3">DUF4328 domain-containing protein</fullName>
    </submittedName>
</protein>
<keyword evidence="4" id="KW-1185">Reference proteome</keyword>
<reference evidence="3 4" key="1">
    <citation type="submission" date="2019-06" db="EMBL/GenBank/DDBJ databases">
        <title>Streptomyces sporangiiformans sp. nov., a novel actinomycete isolated from soil in Mount Song.</title>
        <authorList>
            <person name="Han L."/>
        </authorList>
    </citation>
    <scope>NUCLEOTIDE SEQUENCE [LARGE SCALE GENOMIC DNA]</scope>
    <source>
        <strain evidence="3 4">NEAU-SSA 1</strain>
    </source>
</reference>
<keyword evidence="1" id="KW-1133">Transmembrane helix</keyword>
<dbReference type="AlphaFoldDB" id="A0A505DHE3"/>
<sequence length="220" mass="24252">MCGKAASPGGLARWTCGMLACFALVTVATEVAGWHRYQVLLALALKRSDEGEALVRADMWFGNLTGWWQATFLATMLLFILWLDSMRSLADTVWPQGQRRHRAWVLFGWLVPLGQLFIPKMFINDLWAAAQPAMRRRRGNPLLTIWWLTVLAAGAWATDGYSALKQAATAGEARQALRHVMLSDGLRIGAAALTIAVVWRLSGLLHHAKDSEASADAHSS</sequence>
<evidence type="ECO:0000313" key="4">
    <source>
        <dbReference type="Proteomes" id="UP000317378"/>
    </source>
</evidence>
<dbReference type="Proteomes" id="UP000317378">
    <property type="component" value="Unassembled WGS sequence"/>
</dbReference>
<evidence type="ECO:0000256" key="1">
    <source>
        <dbReference type="SAM" id="Phobius"/>
    </source>
</evidence>
<dbReference type="OrthoDB" id="4174975at2"/>